<feature type="region of interest" description="Disordered" evidence="3">
    <location>
        <begin position="231"/>
        <end position="263"/>
    </location>
</feature>
<dbReference type="GO" id="GO:0009897">
    <property type="term" value="C:external side of plasma membrane"/>
    <property type="evidence" value="ECO:0007669"/>
    <property type="project" value="TreeGrafter"/>
</dbReference>
<keyword evidence="6" id="KW-1185">Reference proteome</keyword>
<evidence type="ECO:0000256" key="1">
    <source>
        <dbReference type="ARBA" id="ARBA00022729"/>
    </source>
</evidence>
<organism evidence="5 6">
    <name type="scientific">Oreochromis niloticus</name>
    <name type="common">Nile tilapia</name>
    <name type="synonym">Tilapia nilotica</name>
    <dbReference type="NCBI Taxonomy" id="8128"/>
    <lineage>
        <taxon>Eukaryota</taxon>
        <taxon>Metazoa</taxon>
        <taxon>Chordata</taxon>
        <taxon>Craniata</taxon>
        <taxon>Vertebrata</taxon>
        <taxon>Euteleostomi</taxon>
        <taxon>Actinopterygii</taxon>
        <taxon>Neopterygii</taxon>
        <taxon>Teleostei</taxon>
        <taxon>Neoteleostei</taxon>
        <taxon>Acanthomorphata</taxon>
        <taxon>Ovalentaria</taxon>
        <taxon>Cichlomorphae</taxon>
        <taxon>Cichliformes</taxon>
        <taxon>Cichlidae</taxon>
        <taxon>African cichlids</taxon>
        <taxon>Pseudocrenilabrinae</taxon>
        <taxon>Oreochromini</taxon>
        <taxon>Oreochromis</taxon>
    </lineage>
</organism>
<dbReference type="PANTHER" id="PTHR11481:SF64">
    <property type="entry name" value="FC RECEPTOR-LIKE PROTEIN 4"/>
    <property type="match status" value="1"/>
</dbReference>
<evidence type="ECO:0000313" key="5">
    <source>
        <dbReference type="Ensembl" id="ENSONIP00000034160.1"/>
    </source>
</evidence>
<dbReference type="Proteomes" id="UP000005207">
    <property type="component" value="Linkage group LG3"/>
</dbReference>
<keyword evidence="2" id="KW-1015">Disulfide bond</keyword>
<dbReference type="AlphaFoldDB" id="A0A669BID6"/>
<dbReference type="GO" id="GO:0007166">
    <property type="term" value="P:cell surface receptor signaling pathway"/>
    <property type="evidence" value="ECO:0007669"/>
    <property type="project" value="TreeGrafter"/>
</dbReference>
<reference evidence="5" key="2">
    <citation type="submission" date="2025-08" db="UniProtKB">
        <authorList>
            <consortium name="Ensembl"/>
        </authorList>
    </citation>
    <scope>IDENTIFICATION</scope>
</reference>
<dbReference type="InterPro" id="IPR013783">
    <property type="entry name" value="Ig-like_fold"/>
</dbReference>
<keyword evidence="4" id="KW-0812">Transmembrane</keyword>
<dbReference type="PANTHER" id="PTHR11481">
    <property type="entry name" value="IMMUNOGLOBULIN FC RECEPTOR"/>
    <property type="match status" value="1"/>
</dbReference>
<dbReference type="SUPFAM" id="SSF48726">
    <property type="entry name" value="Immunoglobulin"/>
    <property type="match status" value="1"/>
</dbReference>
<name>A0A669BID6_ORENI</name>
<evidence type="ECO:0000313" key="6">
    <source>
        <dbReference type="Proteomes" id="UP000005207"/>
    </source>
</evidence>
<dbReference type="GeneTree" id="ENSGT01150000287080"/>
<evidence type="ECO:0000256" key="2">
    <source>
        <dbReference type="ARBA" id="ARBA00023157"/>
    </source>
</evidence>
<reference evidence="5" key="3">
    <citation type="submission" date="2025-09" db="UniProtKB">
        <authorList>
            <consortium name="Ensembl"/>
        </authorList>
    </citation>
    <scope>IDENTIFICATION</scope>
</reference>
<feature type="compositionally biased region" description="Low complexity" evidence="3">
    <location>
        <begin position="243"/>
        <end position="257"/>
    </location>
</feature>
<gene>
    <name evidence="5" type="primary">LOC109202497</name>
</gene>
<dbReference type="InterPro" id="IPR036179">
    <property type="entry name" value="Ig-like_dom_sf"/>
</dbReference>
<sequence length="332" mass="36095">MCNREVMKLKASLLLRLQTLSRHSDMKTASVCLLRGVCVLLLSAPTVSAVYLSASPNFQQFFSGPTSVSLGCVDDDDGQEVDGWTVRRTRGGLTEDCGAAEDFVMIDSLCLLDRNSSYSGNFWCESLSGEKSDEVTISVSSTEKKGVILEIPVLPVRPGTGVILQCKKKNGDTVPSYFFMNGRLVGPGSTSEYNIRRAQYSDEGLYWCATDTFGESPQSFLRVRGSPITSLKTSVSPPPVSETNSSLSTLLLPNNSSSPPPPPPLPPPPFVSWIRVICHLLAFCPYCICTILLLSICCSRSSGNKHAVSMETPLRDAEYDDIVADVTTEHVF</sequence>
<protein>
    <submittedName>
        <fullName evidence="5">Uncharacterized LOC109202497</fullName>
    </submittedName>
</protein>
<dbReference type="GO" id="GO:0006955">
    <property type="term" value="P:immune response"/>
    <property type="evidence" value="ECO:0007669"/>
    <property type="project" value="TreeGrafter"/>
</dbReference>
<feature type="transmembrane region" description="Helical" evidence="4">
    <location>
        <begin position="273"/>
        <end position="296"/>
    </location>
</feature>
<accession>A0A669BID6</accession>
<reference evidence="6" key="1">
    <citation type="submission" date="2012-01" db="EMBL/GenBank/DDBJ databases">
        <title>The Genome Sequence of Oreochromis niloticus (Nile Tilapia).</title>
        <authorList>
            <consortium name="Broad Institute Genome Assembly Team"/>
            <consortium name="Broad Institute Sequencing Platform"/>
            <person name="Di Palma F."/>
            <person name="Johnson J."/>
            <person name="Lander E.S."/>
            <person name="Lindblad-Toh K."/>
        </authorList>
    </citation>
    <scope>NUCLEOTIDE SEQUENCE [LARGE SCALE GENOMIC DNA]</scope>
</reference>
<proteinExistence type="predicted"/>
<dbReference type="GO" id="GO:0004888">
    <property type="term" value="F:transmembrane signaling receptor activity"/>
    <property type="evidence" value="ECO:0007669"/>
    <property type="project" value="TreeGrafter"/>
</dbReference>
<evidence type="ECO:0000256" key="4">
    <source>
        <dbReference type="SAM" id="Phobius"/>
    </source>
</evidence>
<dbReference type="InterPro" id="IPR050488">
    <property type="entry name" value="Ig_Fc_receptor"/>
</dbReference>
<dbReference type="Ensembl" id="ENSONIT00000093099.1">
    <property type="protein sequence ID" value="ENSONIP00000034160.1"/>
    <property type="gene ID" value="ENSONIG00000038599.1"/>
</dbReference>
<evidence type="ECO:0000256" key="3">
    <source>
        <dbReference type="SAM" id="MobiDB-lite"/>
    </source>
</evidence>
<dbReference type="InParanoid" id="A0A669BID6"/>
<keyword evidence="1" id="KW-0732">Signal</keyword>
<keyword evidence="4" id="KW-0472">Membrane</keyword>
<dbReference type="Gene3D" id="2.60.40.10">
    <property type="entry name" value="Immunoglobulins"/>
    <property type="match status" value="1"/>
</dbReference>
<keyword evidence="4" id="KW-1133">Transmembrane helix</keyword>